<proteinExistence type="predicted"/>
<dbReference type="EMBL" id="JAFMPK010000019">
    <property type="protein sequence ID" value="MBO0607841.1"/>
    <property type="molecule type" value="Genomic_DNA"/>
</dbReference>
<evidence type="ECO:0000313" key="3">
    <source>
        <dbReference type="EMBL" id="MBO0607841.1"/>
    </source>
</evidence>
<comment type="caution">
    <text evidence="3">The sequence shown here is derived from an EMBL/GenBank/DDBJ whole genome shotgun (WGS) entry which is preliminary data.</text>
</comment>
<dbReference type="Pfam" id="PF00561">
    <property type="entry name" value="Abhydrolase_1"/>
    <property type="match status" value="1"/>
</dbReference>
<dbReference type="PRINTS" id="PR00412">
    <property type="entry name" value="EPOXHYDRLASE"/>
</dbReference>
<organism evidence="3 4">
    <name type="scientific">Myceligenerans salitolerans</name>
    <dbReference type="NCBI Taxonomy" id="1230528"/>
    <lineage>
        <taxon>Bacteria</taxon>
        <taxon>Bacillati</taxon>
        <taxon>Actinomycetota</taxon>
        <taxon>Actinomycetes</taxon>
        <taxon>Micrococcales</taxon>
        <taxon>Promicromonosporaceae</taxon>
        <taxon>Myceligenerans</taxon>
    </lineage>
</organism>
<dbReference type="RefSeq" id="WP_207273766.1">
    <property type="nucleotide sequence ID" value="NZ_JAFMPK010000019.1"/>
</dbReference>
<dbReference type="InterPro" id="IPR029058">
    <property type="entry name" value="AB_hydrolase_fold"/>
</dbReference>
<dbReference type="Gene3D" id="3.40.50.1820">
    <property type="entry name" value="alpha/beta hydrolase"/>
    <property type="match status" value="1"/>
</dbReference>
<keyword evidence="1" id="KW-0575">Peroxidase</keyword>
<dbReference type="PANTHER" id="PTHR43433">
    <property type="entry name" value="HYDROLASE, ALPHA/BETA FOLD FAMILY PROTEIN"/>
    <property type="match status" value="1"/>
</dbReference>
<keyword evidence="4" id="KW-1185">Reference proteome</keyword>
<feature type="domain" description="AB hydrolase-1" evidence="2">
    <location>
        <begin position="26"/>
        <end position="267"/>
    </location>
</feature>
<gene>
    <name evidence="3" type="ORF">J0911_02210</name>
</gene>
<keyword evidence="3" id="KW-0378">Hydrolase</keyword>
<sequence length="280" mass="31077">MGHITVGDENSTPIELYYEDQGVGQPVVLIHGYPLNGHSWEKQTQELLSAGYRVITYDRRGFGQSSKVGSGYDYDTFSADLNTLLETLDLRDVVLVGFSMGTGELARYVSRYGHDRVAKLAFLASLEPFLVQRDDNPEGLPQAAFDEIAAAAKGDRYAWYTQFFKNFYNLDATLGSRISEEAVAGSWNVAVKSAPVAAYAVVPSWLEDFRSDVEAVRAASKPTLILHGTKDNILPIDATARRFHAAVPEADYVEIEDAPHGLLWTHADEVNRALKDFLRR</sequence>
<dbReference type="SUPFAM" id="SSF53474">
    <property type="entry name" value="alpha/beta-Hydrolases"/>
    <property type="match status" value="1"/>
</dbReference>
<dbReference type="GO" id="GO:0016787">
    <property type="term" value="F:hydrolase activity"/>
    <property type="evidence" value="ECO:0007669"/>
    <property type="project" value="UniProtKB-KW"/>
</dbReference>
<evidence type="ECO:0000259" key="2">
    <source>
        <dbReference type="Pfam" id="PF00561"/>
    </source>
</evidence>
<reference evidence="4" key="1">
    <citation type="submission" date="2023-07" db="EMBL/GenBank/DDBJ databases">
        <title>Myceligenerans salitolerans sp. nov., a halotolerant actinomycete isolated from a salt lake in Xinjiang, China.</title>
        <authorList>
            <person name="Guan T."/>
        </authorList>
    </citation>
    <scope>NUCLEOTIDE SEQUENCE [LARGE SCALE GENOMIC DNA]</scope>
    <source>
        <strain evidence="4">XHU 5031</strain>
    </source>
</reference>
<keyword evidence="1" id="KW-0560">Oxidoreductase</keyword>
<evidence type="ECO:0000256" key="1">
    <source>
        <dbReference type="ARBA" id="ARBA00022559"/>
    </source>
</evidence>
<accession>A0ABS3I4B0</accession>
<evidence type="ECO:0000313" key="4">
    <source>
        <dbReference type="Proteomes" id="UP000664617"/>
    </source>
</evidence>
<dbReference type="PANTHER" id="PTHR43433:SF4">
    <property type="entry name" value="NON-HEME CHLOROPEROXIDASE-RELATED"/>
    <property type="match status" value="1"/>
</dbReference>
<dbReference type="InterPro" id="IPR000073">
    <property type="entry name" value="AB_hydrolase_1"/>
</dbReference>
<dbReference type="InterPro" id="IPR050471">
    <property type="entry name" value="AB_hydrolase"/>
</dbReference>
<dbReference type="PRINTS" id="PR00111">
    <property type="entry name" value="ABHYDROLASE"/>
</dbReference>
<protein>
    <submittedName>
        <fullName evidence="3">Alpha/beta hydrolase</fullName>
    </submittedName>
</protein>
<dbReference type="InterPro" id="IPR000639">
    <property type="entry name" value="Epox_hydrolase-like"/>
</dbReference>
<dbReference type="Proteomes" id="UP000664617">
    <property type="component" value="Unassembled WGS sequence"/>
</dbReference>
<name>A0ABS3I4B0_9MICO</name>